<dbReference type="EMBL" id="JBIAZU010000003">
    <property type="protein sequence ID" value="MFF5291489.1"/>
    <property type="molecule type" value="Genomic_DNA"/>
</dbReference>
<evidence type="ECO:0000259" key="2">
    <source>
        <dbReference type="Pfam" id="PF00535"/>
    </source>
</evidence>
<dbReference type="Gene3D" id="3.90.550.10">
    <property type="entry name" value="Spore Coat Polysaccharide Biosynthesis Protein SpsA, Chain A"/>
    <property type="match status" value="1"/>
</dbReference>
<dbReference type="Pfam" id="PF00535">
    <property type="entry name" value="Glycos_transf_2"/>
    <property type="match status" value="1"/>
</dbReference>
<dbReference type="Proteomes" id="UP001602245">
    <property type="component" value="Unassembled WGS sequence"/>
</dbReference>
<dbReference type="CDD" id="cd04179">
    <property type="entry name" value="DPM_DPG-synthase_like"/>
    <property type="match status" value="1"/>
</dbReference>
<sequence>MHQLSTLSIVIPALNEQENIPQTVRAIPIDRLREMGIGVEVLVVDNGSSDRTAQVARSSGAKVIVQPVRGYGNAYKVGFANCVGDVIATGDADLTYPFSMLPDALGLLHRQGLDFLSTDRLGCLTPGSMSTSHKWANHALSLMCRMLFQAPFNDSQSGMWIFRRQVLDGLQMRAGGMAFSQELKLEVFRNGYRCGEVPIDYLPRGGQTKMRGLRDGSMVAFHMLAHRLRARRGLPEMPHIPDLNAAGAGPEGKLPTAWSREAGDGVKCVS</sequence>
<name>A0ABW6WDW4_9ACTN</name>
<evidence type="ECO:0000256" key="1">
    <source>
        <dbReference type="ARBA" id="ARBA00006739"/>
    </source>
</evidence>
<comment type="similarity">
    <text evidence="1">Belongs to the glycosyltransferase 2 family.</text>
</comment>
<protein>
    <submittedName>
        <fullName evidence="3">Glycosyltransferase family 2 protein</fullName>
    </submittedName>
</protein>
<dbReference type="PANTHER" id="PTHR48090:SF7">
    <property type="entry name" value="RFBJ PROTEIN"/>
    <property type="match status" value="1"/>
</dbReference>
<evidence type="ECO:0000313" key="3">
    <source>
        <dbReference type="EMBL" id="MFF5291489.1"/>
    </source>
</evidence>
<accession>A0ABW6WDW4</accession>
<comment type="caution">
    <text evidence="3">The sequence shown here is derived from an EMBL/GenBank/DDBJ whole genome shotgun (WGS) entry which is preliminary data.</text>
</comment>
<proteinExistence type="inferred from homology"/>
<feature type="domain" description="Glycosyltransferase 2-like" evidence="2">
    <location>
        <begin position="8"/>
        <end position="167"/>
    </location>
</feature>
<dbReference type="InterPro" id="IPR001173">
    <property type="entry name" value="Glyco_trans_2-like"/>
</dbReference>
<reference evidence="3 4" key="1">
    <citation type="submission" date="2024-10" db="EMBL/GenBank/DDBJ databases">
        <title>The Natural Products Discovery Center: Release of the First 8490 Sequenced Strains for Exploring Actinobacteria Biosynthetic Diversity.</title>
        <authorList>
            <person name="Kalkreuter E."/>
            <person name="Kautsar S.A."/>
            <person name="Yang D."/>
            <person name="Bader C.D."/>
            <person name="Teijaro C.N."/>
            <person name="Fluegel L."/>
            <person name="Davis C.M."/>
            <person name="Simpson J.R."/>
            <person name="Lauterbach L."/>
            <person name="Steele A.D."/>
            <person name="Gui C."/>
            <person name="Meng S."/>
            <person name="Li G."/>
            <person name="Viehrig K."/>
            <person name="Ye F."/>
            <person name="Su P."/>
            <person name="Kiefer A.F."/>
            <person name="Nichols A."/>
            <person name="Cepeda A.J."/>
            <person name="Yan W."/>
            <person name="Fan B."/>
            <person name="Jiang Y."/>
            <person name="Adhikari A."/>
            <person name="Zheng C.-J."/>
            <person name="Schuster L."/>
            <person name="Cowan T.M."/>
            <person name="Smanski M.J."/>
            <person name="Chevrette M.G."/>
            <person name="De Carvalho L.P.S."/>
            <person name="Shen B."/>
        </authorList>
    </citation>
    <scope>NUCLEOTIDE SEQUENCE [LARGE SCALE GENOMIC DNA]</scope>
    <source>
        <strain evidence="3 4">NPDC000087</strain>
    </source>
</reference>
<dbReference type="InterPro" id="IPR029044">
    <property type="entry name" value="Nucleotide-diphossugar_trans"/>
</dbReference>
<gene>
    <name evidence="3" type="ORF">ACFY35_18765</name>
</gene>
<evidence type="ECO:0000313" key="4">
    <source>
        <dbReference type="Proteomes" id="UP001602245"/>
    </source>
</evidence>
<dbReference type="InterPro" id="IPR050256">
    <property type="entry name" value="Glycosyltransferase_2"/>
</dbReference>
<organism evidence="3 4">
    <name type="scientific">Paractinoplanes globisporus</name>
    <dbReference type="NCBI Taxonomy" id="113565"/>
    <lineage>
        <taxon>Bacteria</taxon>
        <taxon>Bacillati</taxon>
        <taxon>Actinomycetota</taxon>
        <taxon>Actinomycetes</taxon>
        <taxon>Micromonosporales</taxon>
        <taxon>Micromonosporaceae</taxon>
        <taxon>Paractinoplanes</taxon>
    </lineage>
</organism>
<dbReference type="RefSeq" id="WP_084699353.1">
    <property type="nucleotide sequence ID" value="NZ_JBIAZU010000003.1"/>
</dbReference>
<dbReference type="PANTHER" id="PTHR48090">
    <property type="entry name" value="UNDECAPRENYL-PHOSPHATE 4-DEOXY-4-FORMAMIDO-L-ARABINOSE TRANSFERASE-RELATED"/>
    <property type="match status" value="1"/>
</dbReference>
<keyword evidence="4" id="KW-1185">Reference proteome</keyword>
<dbReference type="SUPFAM" id="SSF53448">
    <property type="entry name" value="Nucleotide-diphospho-sugar transferases"/>
    <property type="match status" value="1"/>
</dbReference>